<keyword evidence="6" id="KW-0479">Metal-binding</keyword>
<evidence type="ECO:0000256" key="14">
    <source>
        <dbReference type="ARBA" id="ARBA00042865"/>
    </source>
</evidence>
<dbReference type="AlphaFoldDB" id="A0A6I6H2E0"/>
<dbReference type="InterPro" id="IPR043538">
    <property type="entry name" value="XYLT"/>
</dbReference>
<dbReference type="GO" id="GO:0050650">
    <property type="term" value="P:chondroitin sulfate proteoglycan biosynthetic process"/>
    <property type="evidence" value="ECO:0007669"/>
    <property type="project" value="TreeGrafter"/>
</dbReference>
<dbReference type="PANTHER" id="PTHR46025:SF3">
    <property type="entry name" value="XYLOSYLTRANSFERASE OXT"/>
    <property type="match status" value="1"/>
</dbReference>
<evidence type="ECO:0000256" key="2">
    <source>
        <dbReference type="ARBA" id="ARBA00004648"/>
    </source>
</evidence>
<dbReference type="Proteomes" id="UP000425817">
    <property type="component" value="Chromosome"/>
</dbReference>
<evidence type="ECO:0000256" key="8">
    <source>
        <dbReference type="ARBA" id="ARBA00022968"/>
    </source>
</evidence>
<name>A0A6I6H2E0_VARPD</name>
<evidence type="ECO:0000256" key="4">
    <source>
        <dbReference type="ARBA" id="ARBA00022679"/>
    </source>
</evidence>
<evidence type="ECO:0000256" key="5">
    <source>
        <dbReference type="ARBA" id="ARBA00022692"/>
    </source>
</evidence>
<evidence type="ECO:0000256" key="11">
    <source>
        <dbReference type="ARBA" id="ARBA00023136"/>
    </source>
</evidence>
<dbReference type="EMBL" id="CP046622">
    <property type="protein sequence ID" value="QGW80973.1"/>
    <property type="molecule type" value="Genomic_DNA"/>
</dbReference>
<dbReference type="RefSeq" id="WP_157612180.1">
    <property type="nucleotide sequence ID" value="NZ_CP046622.1"/>
</dbReference>
<evidence type="ECO:0000313" key="16">
    <source>
        <dbReference type="Proteomes" id="UP000425817"/>
    </source>
</evidence>
<keyword evidence="10" id="KW-0333">Golgi apparatus</keyword>
<reference evidence="15 16" key="1">
    <citation type="submission" date="2019-12" db="EMBL/GenBank/DDBJ databases">
        <title>Hybrid Genome Assemblies of two High G+C Isolates from Undergraduate Microbiology Courses.</title>
        <authorList>
            <person name="Ne Ville C.J."/>
            <person name="Enright D."/>
            <person name="Hernandez I."/>
            <person name="Dodsworth J."/>
            <person name="Orwin P.M."/>
        </authorList>
    </citation>
    <scope>NUCLEOTIDE SEQUENCE [LARGE SCALE GENOMIC DNA]</scope>
    <source>
        <strain evidence="15 16">CSUSB</strain>
    </source>
</reference>
<evidence type="ECO:0000256" key="1">
    <source>
        <dbReference type="ARBA" id="ARBA00004323"/>
    </source>
</evidence>
<dbReference type="GO" id="GO:0016020">
    <property type="term" value="C:membrane"/>
    <property type="evidence" value="ECO:0007669"/>
    <property type="project" value="InterPro"/>
</dbReference>
<keyword evidence="5" id="KW-0812">Transmembrane</keyword>
<keyword evidence="13" id="KW-0325">Glycoprotein</keyword>
<keyword evidence="11" id="KW-0472">Membrane</keyword>
<dbReference type="Pfam" id="PF02485">
    <property type="entry name" value="Branch"/>
    <property type="match status" value="1"/>
</dbReference>
<keyword evidence="4 15" id="KW-0808">Transferase</keyword>
<evidence type="ECO:0000313" key="15">
    <source>
        <dbReference type="EMBL" id="QGW80973.1"/>
    </source>
</evidence>
<keyword evidence="12" id="KW-1015">Disulfide bond</keyword>
<dbReference type="PANTHER" id="PTHR46025">
    <property type="entry name" value="XYLOSYLTRANSFERASE OXT"/>
    <property type="match status" value="1"/>
</dbReference>
<protein>
    <recommendedName>
        <fullName evidence="14">Peptide O-xylosyltransferase</fullName>
    </recommendedName>
</protein>
<evidence type="ECO:0000256" key="12">
    <source>
        <dbReference type="ARBA" id="ARBA00023157"/>
    </source>
</evidence>
<dbReference type="GO" id="GO:0030158">
    <property type="term" value="F:protein xylosyltransferase activity"/>
    <property type="evidence" value="ECO:0007669"/>
    <property type="project" value="InterPro"/>
</dbReference>
<comment type="subcellular location">
    <subcellularLocation>
        <location evidence="2">Endoplasmic reticulum membrane</location>
        <topology evidence="2">Single-pass type II membrane protein</topology>
    </subcellularLocation>
    <subcellularLocation>
        <location evidence="1">Golgi apparatus membrane</location>
        <topology evidence="1">Single-pass type II membrane protein</topology>
    </subcellularLocation>
</comment>
<evidence type="ECO:0000256" key="10">
    <source>
        <dbReference type="ARBA" id="ARBA00023034"/>
    </source>
</evidence>
<keyword evidence="8" id="KW-0735">Signal-anchor</keyword>
<evidence type="ECO:0000256" key="9">
    <source>
        <dbReference type="ARBA" id="ARBA00022989"/>
    </source>
</evidence>
<keyword evidence="3" id="KW-0328">Glycosyltransferase</keyword>
<sequence length="301" mass="34454">MSPVFLLLVHADPQQVKRLLQRLVSVGRCFVHVDAKSDLAAFRIEDSRVTYLHDRVDVRWGAISQVEATLKLMRAALARCEASQVSHFVLLSGNCYPVRPMEEFGAYSRSHAGMNFIKMIPLASTRKLHERVRHFWFYEDLPVDGRKFTLVRLARGLLQLTGKLGRRSFSLFPQWHFGSQWWALTPEAVGYLVSHPLEEPVKRFLRFSKAPDEIYFHTLLAHSPLRHSVKRVSGSGVWDAANLHLIDPSLSRWFHAADYEEIVASERWFVRKVGSGVSGDLCDMLDDIDDDLVAEQDRKTA</sequence>
<dbReference type="GO" id="GO:0015012">
    <property type="term" value="P:heparan sulfate proteoglycan biosynthetic process"/>
    <property type="evidence" value="ECO:0007669"/>
    <property type="project" value="TreeGrafter"/>
</dbReference>
<evidence type="ECO:0000256" key="7">
    <source>
        <dbReference type="ARBA" id="ARBA00022824"/>
    </source>
</evidence>
<accession>A0A6I6H2E0</accession>
<keyword evidence="9" id="KW-1133">Transmembrane helix</keyword>
<evidence type="ECO:0000256" key="3">
    <source>
        <dbReference type="ARBA" id="ARBA00022676"/>
    </source>
</evidence>
<organism evidence="15 16">
    <name type="scientific">Variovorax paradoxus</name>
    <dbReference type="NCBI Taxonomy" id="34073"/>
    <lineage>
        <taxon>Bacteria</taxon>
        <taxon>Pseudomonadati</taxon>
        <taxon>Pseudomonadota</taxon>
        <taxon>Betaproteobacteria</taxon>
        <taxon>Burkholderiales</taxon>
        <taxon>Comamonadaceae</taxon>
        <taxon>Variovorax</taxon>
    </lineage>
</organism>
<keyword evidence="7" id="KW-0256">Endoplasmic reticulum</keyword>
<gene>
    <name evidence="15" type="ORF">GOQ09_05005</name>
</gene>
<proteinExistence type="predicted"/>
<dbReference type="OrthoDB" id="7943907at2"/>
<evidence type="ECO:0000256" key="6">
    <source>
        <dbReference type="ARBA" id="ARBA00022723"/>
    </source>
</evidence>
<evidence type="ECO:0000256" key="13">
    <source>
        <dbReference type="ARBA" id="ARBA00023180"/>
    </source>
</evidence>
<dbReference type="InterPro" id="IPR003406">
    <property type="entry name" value="Glyco_trans_14"/>
</dbReference>
<dbReference type="GO" id="GO:0046872">
    <property type="term" value="F:metal ion binding"/>
    <property type="evidence" value="ECO:0007669"/>
    <property type="project" value="UniProtKB-KW"/>
</dbReference>